<reference evidence="1 2" key="1">
    <citation type="submission" date="2012-10" db="EMBL/GenBank/DDBJ databases">
        <title>Draft Genome Sequence of Paenibacillus popilliae ATCC 14706T.</title>
        <authorList>
            <person name="Iiyama K."/>
            <person name="Mori K."/>
            <person name="Mon H."/>
            <person name="Chieda Y."/>
            <person name="Lee J.M."/>
            <person name="Kusakabe T."/>
            <person name="Tashiro K."/>
            <person name="Asano S."/>
            <person name="Yasunaga-Aoki C."/>
            <person name="Shimizu S."/>
        </authorList>
    </citation>
    <scope>NUCLEOTIDE SEQUENCE [LARGE SCALE GENOMIC DNA]</scope>
    <source>
        <strain evidence="1 2">ATCC 14706</strain>
    </source>
</reference>
<accession>M9L8G8</accession>
<gene>
    <name evidence="1" type="ORF">PPOP_0832</name>
</gene>
<name>M9L8G8_PAEPP</name>
<protein>
    <submittedName>
        <fullName evidence="1">Uncharacterized protein</fullName>
    </submittedName>
</protein>
<dbReference type="Proteomes" id="UP000029453">
    <property type="component" value="Unassembled WGS sequence"/>
</dbReference>
<evidence type="ECO:0000313" key="1">
    <source>
        <dbReference type="EMBL" id="GAC41482.1"/>
    </source>
</evidence>
<organism evidence="1 2">
    <name type="scientific">Paenibacillus popilliae ATCC 14706</name>
    <dbReference type="NCBI Taxonomy" id="1212764"/>
    <lineage>
        <taxon>Bacteria</taxon>
        <taxon>Bacillati</taxon>
        <taxon>Bacillota</taxon>
        <taxon>Bacilli</taxon>
        <taxon>Bacillales</taxon>
        <taxon>Paenibacillaceae</taxon>
        <taxon>Paenibacillus</taxon>
    </lineage>
</organism>
<dbReference type="AlphaFoldDB" id="M9L8G8"/>
<keyword evidence="2" id="KW-1185">Reference proteome</keyword>
<dbReference type="EMBL" id="BALG01000037">
    <property type="protein sequence ID" value="GAC41482.1"/>
    <property type="molecule type" value="Genomic_DNA"/>
</dbReference>
<dbReference type="RefSeq" id="WP_006284809.1">
    <property type="nucleotide sequence ID" value="NZ_BALG01000037.1"/>
</dbReference>
<proteinExistence type="predicted"/>
<comment type="caution">
    <text evidence="1">The sequence shown here is derived from an EMBL/GenBank/DDBJ whole genome shotgun (WGS) entry which is preliminary data.</text>
</comment>
<sequence length="76" mass="8816">MIPQSAFATPKNIEKIENGILVWDDDHLVEIKKGTKKYDEIMKNVEDAIEEFIPTLSEIKKIDDLLENIEKLLDDM</sequence>
<evidence type="ECO:0000313" key="2">
    <source>
        <dbReference type="Proteomes" id="UP000029453"/>
    </source>
</evidence>